<protein>
    <submittedName>
        <fullName evidence="1">Uncharacterized protein</fullName>
    </submittedName>
</protein>
<comment type="caution">
    <text evidence="1">The sequence shown here is derived from an EMBL/GenBank/DDBJ whole genome shotgun (WGS) entry which is preliminary data.</text>
</comment>
<accession>A0A0F9MJZ8</accession>
<reference evidence="1" key="1">
    <citation type="journal article" date="2015" name="Nature">
        <title>Complex archaea that bridge the gap between prokaryotes and eukaryotes.</title>
        <authorList>
            <person name="Spang A."/>
            <person name="Saw J.H."/>
            <person name="Jorgensen S.L."/>
            <person name="Zaremba-Niedzwiedzka K."/>
            <person name="Martijn J."/>
            <person name="Lind A.E."/>
            <person name="van Eijk R."/>
            <person name="Schleper C."/>
            <person name="Guy L."/>
            <person name="Ettema T.J."/>
        </authorList>
    </citation>
    <scope>NUCLEOTIDE SEQUENCE</scope>
</reference>
<name>A0A0F9MJZ8_9ZZZZ</name>
<proteinExistence type="predicted"/>
<dbReference type="EMBL" id="LAZR01004734">
    <property type="protein sequence ID" value="KKN06054.1"/>
    <property type="molecule type" value="Genomic_DNA"/>
</dbReference>
<evidence type="ECO:0000313" key="1">
    <source>
        <dbReference type="EMBL" id="KKN06054.1"/>
    </source>
</evidence>
<organism evidence="1">
    <name type="scientific">marine sediment metagenome</name>
    <dbReference type="NCBI Taxonomy" id="412755"/>
    <lineage>
        <taxon>unclassified sequences</taxon>
        <taxon>metagenomes</taxon>
        <taxon>ecological metagenomes</taxon>
    </lineage>
</organism>
<dbReference type="AlphaFoldDB" id="A0A0F9MJZ8"/>
<gene>
    <name evidence="1" type="ORF">LCGC14_1081320</name>
</gene>
<sequence length="56" mass="7098">MKIRRVSFGWEVKGYKQKYYAVGMFHRAKDYKKERIFGGRRLLKQIWRYLKWRLNI</sequence>